<keyword evidence="2" id="KW-1185">Reference proteome</keyword>
<dbReference type="OrthoDB" id="10505346at2759"/>
<evidence type="ECO:0000313" key="1">
    <source>
        <dbReference type="EMBL" id="CAG2219901.1"/>
    </source>
</evidence>
<protein>
    <submittedName>
        <fullName evidence="1">Uncharacterized protein</fullName>
    </submittedName>
</protein>
<accession>A0A8S3SE46</accession>
<comment type="caution">
    <text evidence="1">The sequence shown here is derived from an EMBL/GenBank/DDBJ whole genome shotgun (WGS) entry which is preliminary data.</text>
</comment>
<dbReference type="EMBL" id="CAJPWZ010001646">
    <property type="protein sequence ID" value="CAG2219901.1"/>
    <property type="molecule type" value="Genomic_DNA"/>
</dbReference>
<name>A0A8S3SE46_MYTED</name>
<dbReference type="AlphaFoldDB" id="A0A8S3SE46"/>
<proteinExistence type="predicted"/>
<gene>
    <name evidence="1" type="ORF">MEDL_33441</name>
</gene>
<dbReference type="Proteomes" id="UP000683360">
    <property type="component" value="Unassembled WGS sequence"/>
</dbReference>
<sequence length="241" mass="27953">MCSWTPRSDINTSVLDISLAHIVIKSCGKFELGADTWIETITDIRNEIFHKSDIKALSRNVFENSWEKLVSSVGGLTKLISEEYSSEVQYRIDKLKDRVIVSRVTLKLEHLYWDYWKQKCAELEVNRKEEIEAFMMLLEGKSESDHEMNLMKRKLMNVMTKIVDEFIPVLMQLHVPNTWDSLKIEESIETIRTSMMSLSADIQISTCLDNSLTFLTTILQKFDENTKNIQTRDTSYPDAAI</sequence>
<organism evidence="1 2">
    <name type="scientific">Mytilus edulis</name>
    <name type="common">Blue mussel</name>
    <dbReference type="NCBI Taxonomy" id="6550"/>
    <lineage>
        <taxon>Eukaryota</taxon>
        <taxon>Metazoa</taxon>
        <taxon>Spiralia</taxon>
        <taxon>Lophotrochozoa</taxon>
        <taxon>Mollusca</taxon>
        <taxon>Bivalvia</taxon>
        <taxon>Autobranchia</taxon>
        <taxon>Pteriomorphia</taxon>
        <taxon>Mytilida</taxon>
        <taxon>Mytiloidea</taxon>
        <taxon>Mytilidae</taxon>
        <taxon>Mytilinae</taxon>
        <taxon>Mytilus</taxon>
    </lineage>
</organism>
<reference evidence="1" key="1">
    <citation type="submission" date="2021-03" db="EMBL/GenBank/DDBJ databases">
        <authorList>
            <person name="Bekaert M."/>
        </authorList>
    </citation>
    <scope>NUCLEOTIDE SEQUENCE</scope>
</reference>
<evidence type="ECO:0000313" key="2">
    <source>
        <dbReference type="Proteomes" id="UP000683360"/>
    </source>
</evidence>